<keyword evidence="5" id="KW-1185">Reference proteome</keyword>
<dbReference type="RefSeq" id="WP_213143860.1">
    <property type="nucleotide sequence ID" value="NZ_JAGYPE020000006.1"/>
</dbReference>
<organism evidence="3">
    <name type="scientific">Neobacillus citreus</name>
    <dbReference type="NCBI Taxonomy" id="2833578"/>
    <lineage>
        <taxon>Bacteria</taxon>
        <taxon>Bacillati</taxon>
        <taxon>Bacillota</taxon>
        <taxon>Bacilli</taxon>
        <taxon>Bacillales</taxon>
        <taxon>Bacillaceae</taxon>
        <taxon>Neobacillus</taxon>
    </lineage>
</organism>
<dbReference type="PANTHER" id="PTHR43252:SF4">
    <property type="entry name" value="TRANSCRIPTIONAL REGULATORY PROTEIN"/>
    <property type="match status" value="1"/>
</dbReference>
<evidence type="ECO:0000259" key="1">
    <source>
        <dbReference type="Pfam" id="PF03551"/>
    </source>
</evidence>
<comment type="caution">
    <text evidence="3">The sequence shown here is derived from an EMBL/GenBank/DDBJ whole genome shotgun (WGS) entry which is preliminary data.</text>
</comment>
<dbReference type="Gene3D" id="1.10.10.10">
    <property type="entry name" value="Winged helix-like DNA-binding domain superfamily/Winged helix DNA-binding domain"/>
    <property type="match status" value="1"/>
</dbReference>
<dbReference type="InterPro" id="IPR036388">
    <property type="entry name" value="WH-like_DNA-bd_sf"/>
</dbReference>
<dbReference type="AlphaFoldDB" id="A0A942T0I0"/>
<reference evidence="3" key="1">
    <citation type="submission" date="2021-05" db="EMBL/GenBank/DDBJ databases">
        <title>Novel Bacillus species.</title>
        <authorList>
            <person name="Liu G."/>
        </authorList>
    </citation>
    <scope>NUCLEOTIDE SEQUENCE</scope>
    <source>
        <strain evidence="3 5">FJAT-50051</strain>
    </source>
</reference>
<dbReference type="PANTHER" id="PTHR43252">
    <property type="entry name" value="TRANSCRIPTIONAL REGULATOR YQJI"/>
    <property type="match status" value="1"/>
</dbReference>
<evidence type="ECO:0000313" key="3">
    <source>
        <dbReference type="EMBL" id="MBS4183930.1"/>
    </source>
</evidence>
<dbReference type="Pfam" id="PF10400">
    <property type="entry name" value="Vir_act_alpha_C"/>
    <property type="match status" value="1"/>
</dbReference>
<dbReference type="InterPro" id="IPR005149">
    <property type="entry name" value="Tscrpt_reg_PadR_N"/>
</dbReference>
<dbReference type="EMBL" id="JAGYPE020000006">
    <property type="protein sequence ID" value="MCH6264994.1"/>
    <property type="molecule type" value="Genomic_DNA"/>
</dbReference>
<dbReference type="Proteomes" id="UP000677265">
    <property type="component" value="Unassembled WGS sequence"/>
</dbReference>
<dbReference type="Gene3D" id="6.10.140.190">
    <property type="match status" value="1"/>
</dbReference>
<proteinExistence type="predicted"/>
<evidence type="ECO:0000313" key="4">
    <source>
        <dbReference type="EMBL" id="MCH6264994.1"/>
    </source>
</evidence>
<dbReference type="Pfam" id="PF03551">
    <property type="entry name" value="PadR"/>
    <property type="match status" value="1"/>
</dbReference>
<accession>A0A942T0I0</accession>
<feature type="domain" description="Transcription regulator PadR C-terminal" evidence="2">
    <location>
        <begin position="93"/>
        <end position="177"/>
    </location>
</feature>
<name>A0A942T0I0_9BACI</name>
<dbReference type="InterPro" id="IPR018309">
    <property type="entry name" value="Tscrpt_reg_PadR_C"/>
</dbReference>
<evidence type="ECO:0000313" key="5">
    <source>
        <dbReference type="Proteomes" id="UP000677265"/>
    </source>
</evidence>
<gene>
    <name evidence="4" type="ORF">KHB02_005585</name>
    <name evidence="3" type="ORF">KHB02_21290</name>
</gene>
<evidence type="ECO:0000259" key="2">
    <source>
        <dbReference type="Pfam" id="PF10400"/>
    </source>
</evidence>
<dbReference type="InterPro" id="IPR036390">
    <property type="entry name" value="WH_DNA-bd_sf"/>
</dbReference>
<protein>
    <submittedName>
        <fullName evidence="3">PadR family transcriptional regulator</fullName>
    </submittedName>
</protein>
<sequence>MIAINTLGYAILSVIGRKPCTGYELVNYLDPIWPAKHSQIYPLLTKLEDKGLLVHEFVEQMGRPNKKIFSITEKGKEALENWMVKTPSDPVNRDEFLIKVYSSWVADEEKSIKLIHDRMAKLEESVTRLSGKIKKIEETQELETNSKNFGRYLLFHRKFRLAQEEKAWCQWVLNLLKNKKINIPLLSMTFAGKLLQYGIGTEGRFLCFILG</sequence>
<feature type="domain" description="Transcription regulator PadR N-terminal" evidence="1">
    <location>
        <begin position="11"/>
        <end position="80"/>
    </location>
</feature>
<dbReference type="SUPFAM" id="SSF46785">
    <property type="entry name" value="Winged helix' DNA-binding domain"/>
    <property type="match status" value="1"/>
</dbReference>
<dbReference type="EMBL" id="JAGYPE010000004">
    <property type="protein sequence ID" value="MBS4183930.1"/>
    <property type="molecule type" value="Genomic_DNA"/>
</dbReference>